<gene>
    <name evidence="15" type="ORF">g.2813</name>
</gene>
<keyword evidence="8" id="KW-1015">Disulfide bond</keyword>
<evidence type="ECO:0000259" key="13">
    <source>
        <dbReference type="PROSITE" id="PS50940"/>
    </source>
</evidence>
<dbReference type="InterPro" id="IPR029070">
    <property type="entry name" value="Chitinase_insertion_sf"/>
</dbReference>
<dbReference type="GO" id="GO:0008061">
    <property type="term" value="F:chitin binding"/>
    <property type="evidence" value="ECO:0007669"/>
    <property type="project" value="UniProtKB-KW"/>
</dbReference>
<feature type="domain" description="GH18" evidence="14">
    <location>
        <begin position="1"/>
        <end position="116"/>
    </location>
</feature>
<reference evidence="15" key="1">
    <citation type="submission" date="2015-11" db="EMBL/GenBank/DDBJ databases">
        <title>De novo transcriptome assembly of four potential Pierce s Disease insect vectors from Arizona vineyards.</title>
        <authorList>
            <person name="Tassone E.E."/>
        </authorList>
    </citation>
    <scope>NUCLEOTIDE SEQUENCE</scope>
</reference>
<dbReference type="InterPro" id="IPR036508">
    <property type="entry name" value="Chitin-bd_dom_sf"/>
</dbReference>
<dbReference type="InterPro" id="IPR050314">
    <property type="entry name" value="Glycosyl_Hydrlase_18"/>
</dbReference>
<evidence type="ECO:0000256" key="7">
    <source>
        <dbReference type="ARBA" id="ARBA00023024"/>
    </source>
</evidence>
<dbReference type="PROSITE" id="PS50940">
    <property type="entry name" value="CHIT_BIND_II"/>
    <property type="match status" value="1"/>
</dbReference>
<sequence>LKDNDLNAPTYGGGEAGEETRARGFLAYYEICERILKKNWEVVKDPDGQIGPYARLGDQWVSFDDQAMIHHKSEYVLHNNLGGAMIWALDLDDFRNQCGCEKYPLLRTINRVLRKYPGPGPDCSLDSKIAGSRDQGCTTAEAHSSDCSRYYACIDGKRVERVCPSNLHFNAREQTCDIPSQADCHYSETGTNALETVATGSHPPQPSDAKVICYFTNWAWHRKGVGQFLPSHINPSLCTHVVYAFAVLDPKTLTVRSHDEWTDLDNDFYSQVTALKSHGVKVLLGLGGWNDSEGDKYSRLVNNPMARTRFVRHLSKFLHRYGFDGVDLDWEYPTCWQVNCNAGPESDKEGFTDLVAELSRELKPRGLLLSAAVSPSRVVVDKAYDVETLSKHLDWLGLMAYDYHGFWDNRTGHVAPLYYNDGDTLPHFNTNFSVHYWLKAGAPREKLVLGMPLYGQTFTLADSGDVRLGAPSAGPGEPGPHTGNAGALAFYEICDKVKHEKWTVERSPEGTIGAIAHRGDQWVG</sequence>
<dbReference type="PROSITE" id="PS51910">
    <property type="entry name" value="GH18_2"/>
    <property type="match status" value="2"/>
</dbReference>
<protein>
    <recommendedName>
        <fullName evidence="3">chitinase</fullName>
        <ecNumber evidence="3">3.2.1.14</ecNumber>
    </recommendedName>
</protein>
<dbReference type="SUPFAM" id="SSF54556">
    <property type="entry name" value="Chitinase insertion domain"/>
    <property type="match status" value="2"/>
</dbReference>
<evidence type="ECO:0000256" key="2">
    <source>
        <dbReference type="ARBA" id="ARBA00009121"/>
    </source>
</evidence>
<dbReference type="FunFam" id="3.10.50.10:FF:000004">
    <property type="entry name" value="Chitinase 5"/>
    <property type="match status" value="1"/>
</dbReference>
<comment type="similarity">
    <text evidence="2">Belongs to the glycosyl hydrolase 18 family. Chitinase class II subfamily.</text>
</comment>
<accession>A0A1B6J5E7</accession>
<dbReference type="GO" id="GO:0000272">
    <property type="term" value="P:polysaccharide catabolic process"/>
    <property type="evidence" value="ECO:0007669"/>
    <property type="project" value="UniProtKB-KW"/>
</dbReference>
<dbReference type="AlphaFoldDB" id="A0A1B6J5E7"/>
<keyword evidence="10 12" id="KW-0326">Glycosidase</keyword>
<keyword evidence="4" id="KW-0147">Chitin-binding</keyword>
<evidence type="ECO:0000256" key="10">
    <source>
        <dbReference type="ARBA" id="ARBA00023295"/>
    </source>
</evidence>
<dbReference type="InterPro" id="IPR011583">
    <property type="entry name" value="Chitinase_II/V-like_cat"/>
</dbReference>
<keyword evidence="6 12" id="KW-0378">Hydrolase</keyword>
<organism evidence="15">
    <name type="scientific">Homalodisca liturata</name>
    <dbReference type="NCBI Taxonomy" id="320908"/>
    <lineage>
        <taxon>Eukaryota</taxon>
        <taxon>Metazoa</taxon>
        <taxon>Ecdysozoa</taxon>
        <taxon>Arthropoda</taxon>
        <taxon>Hexapoda</taxon>
        <taxon>Insecta</taxon>
        <taxon>Pterygota</taxon>
        <taxon>Neoptera</taxon>
        <taxon>Paraneoptera</taxon>
        <taxon>Hemiptera</taxon>
        <taxon>Auchenorrhyncha</taxon>
        <taxon>Membracoidea</taxon>
        <taxon>Cicadellidae</taxon>
        <taxon>Cicadellinae</taxon>
        <taxon>Proconiini</taxon>
        <taxon>Homalodisca</taxon>
    </lineage>
</organism>
<dbReference type="SUPFAM" id="SSF57625">
    <property type="entry name" value="Invertebrate chitin-binding proteins"/>
    <property type="match status" value="1"/>
</dbReference>
<dbReference type="InterPro" id="IPR002557">
    <property type="entry name" value="Chitin-bd_dom"/>
</dbReference>
<keyword evidence="5" id="KW-0732">Signal</keyword>
<dbReference type="Pfam" id="PF01607">
    <property type="entry name" value="CBM_14"/>
    <property type="match status" value="1"/>
</dbReference>
<evidence type="ECO:0000256" key="9">
    <source>
        <dbReference type="ARBA" id="ARBA00023277"/>
    </source>
</evidence>
<dbReference type="PANTHER" id="PTHR11177">
    <property type="entry name" value="CHITINASE"/>
    <property type="match status" value="1"/>
</dbReference>
<dbReference type="EC" id="3.2.1.14" evidence="3"/>
<keyword evidence="11" id="KW-0624">Polysaccharide degradation</keyword>
<dbReference type="InterPro" id="IPR001579">
    <property type="entry name" value="Glyco_hydro_18_chit_AS"/>
</dbReference>
<dbReference type="EMBL" id="GECU01013308">
    <property type="protein sequence ID" value="JAS94398.1"/>
    <property type="molecule type" value="Transcribed_RNA"/>
</dbReference>
<dbReference type="SMART" id="SM00636">
    <property type="entry name" value="Glyco_18"/>
    <property type="match status" value="1"/>
</dbReference>
<feature type="non-terminal residue" evidence="15">
    <location>
        <position position="1"/>
    </location>
</feature>
<keyword evidence="9" id="KW-0119">Carbohydrate metabolism</keyword>
<feature type="domain" description="GH18" evidence="14">
    <location>
        <begin position="209"/>
        <end position="524"/>
    </location>
</feature>
<evidence type="ECO:0000256" key="6">
    <source>
        <dbReference type="ARBA" id="ARBA00022801"/>
    </source>
</evidence>
<keyword evidence="7" id="KW-0146">Chitin degradation</keyword>
<evidence type="ECO:0000256" key="11">
    <source>
        <dbReference type="ARBA" id="ARBA00023326"/>
    </source>
</evidence>
<name>A0A1B6J5E7_9HEMI</name>
<dbReference type="SUPFAM" id="SSF51445">
    <property type="entry name" value="(Trans)glycosidases"/>
    <property type="match status" value="2"/>
</dbReference>
<evidence type="ECO:0000259" key="14">
    <source>
        <dbReference type="PROSITE" id="PS51910"/>
    </source>
</evidence>
<evidence type="ECO:0000256" key="4">
    <source>
        <dbReference type="ARBA" id="ARBA00022669"/>
    </source>
</evidence>
<evidence type="ECO:0000256" key="8">
    <source>
        <dbReference type="ARBA" id="ARBA00023157"/>
    </source>
</evidence>
<dbReference type="PANTHER" id="PTHR11177:SF359">
    <property type="entry name" value="CHITINASE 10-RELATED"/>
    <property type="match status" value="1"/>
</dbReference>
<evidence type="ECO:0000256" key="1">
    <source>
        <dbReference type="ARBA" id="ARBA00000822"/>
    </source>
</evidence>
<dbReference type="GO" id="GO:0008843">
    <property type="term" value="F:endochitinase activity"/>
    <property type="evidence" value="ECO:0007669"/>
    <property type="project" value="UniProtKB-EC"/>
</dbReference>
<dbReference type="GO" id="GO:0006032">
    <property type="term" value="P:chitin catabolic process"/>
    <property type="evidence" value="ECO:0007669"/>
    <property type="project" value="UniProtKB-KW"/>
</dbReference>
<evidence type="ECO:0000313" key="15">
    <source>
        <dbReference type="EMBL" id="JAS94398.1"/>
    </source>
</evidence>
<dbReference type="InterPro" id="IPR001223">
    <property type="entry name" value="Glyco_hydro18_cat"/>
</dbReference>
<evidence type="ECO:0000256" key="5">
    <source>
        <dbReference type="ARBA" id="ARBA00022729"/>
    </source>
</evidence>
<dbReference type="SMART" id="SM00494">
    <property type="entry name" value="ChtBD2"/>
    <property type="match status" value="1"/>
</dbReference>
<dbReference type="InterPro" id="IPR017853">
    <property type="entry name" value="GH"/>
</dbReference>
<feature type="non-terminal residue" evidence="15">
    <location>
        <position position="524"/>
    </location>
</feature>
<dbReference type="Gene3D" id="3.20.20.80">
    <property type="entry name" value="Glycosidases"/>
    <property type="match status" value="2"/>
</dbReference>
<evidence type="ECO:0000256" key="12">
    <source>
        <dbReference type="RuleBase" id="RU000489"/>
    </source>
</evidence>
<dbReference type="Gene3D" id="3.10.50.10">
    <property type="match status" value="2"/>
</dbReference>
<dbReference type="Pfam" id="PF00704">
    <property type="entry name" value="Glyco_hydro_18"/>
    <property type="match status" value="2"/>
</dbReference>
<dbReference type="PROSITE" id="PS01095">
    <property type="entry name" value="GH18_1"/>
    <property type="match status" value="1"/>
</dbReference>
<proteinExistence type="inferred from homology"/>
<dbReference type="FunFam" id="3.10.50.10:FF:000001">
    <property type="entry name" value="Chitinase 3-like 1"/>
    <property type="match status" value="1"/>
</dbReference>
<feature type="domain" description="Chitin-binding type-2" evidence="13">
    <location>
        <begin position="134"/>
        <end position="186"/>
    </location>
</feature>
<comment type="catalytic activity">
    <reaction evidence="1">
        <text>Random endo-hydrolysis of N-acetyl-beta-D-glucosaminide (1-&gt;4)-beta-linkages in chitin and chitodextrins.</text>
        <dbReference type="EC" id="3.2.1.14"/>
    </reaction>
</comment>
<dbReference type="GO" id="GO:0005576">
    <property type="term" value="C:extracellular region"/>
    <property type="evidence" value="ECO:0007669"/>
    <property type="project" value="InterPro"/>
</dbReference>
<evidence type="ECO:0000256" key="3">
    <source>
        <dbReference type="ARBA" id="ARBA00012729"/>
    </source>
</evidence>